<keyword evidence="2" id="KW-1185">Reference proteome</keyword>
<accession>A0AAJ0MSJ7</accession>
<dbReference type="AlphaFoldDB" id="A0AAJ0MSJ7"/>
<dbReference type="RefSeq" id="XP_062694038.1">
    <property type="nucleotide sequence ID" value="XM_062840718.1"/>
</dbReference>
<name>A0AAJ0MSJ7_9PEZI</name>
<reference evidence="1 2" key="1">
    <citation type="journal article" date="2023" name="Mol. Phylogenet. Evol.">
        <title>Genome-scale phylogeny and comparative genomics of the fungal order Sordariales.</title>
        <authorList>
            <person name="Hensen N."/>
            <person name="Bonometti L."/>
            <person name="Westerberg I."/>
            <person name="Brannstrom I.O."/>
            <person name="Guillou S."/>
            <person name="Cros-Aarteil S."/>
            <person name="Calhoun S."/>
            <person name="Haridas S."/>
            <person name="Kuo A."/>
            <person name="Mondo S."/>
            <person name="Pangilinan J."/>
            <person name="Riley R."/>
            <person name="LaButti K."/>
            <person name="Andreopoulos B."/>
            <person name="Lipzen A."/>
            <person name="Chen C."/>
            <person name="Yan M."/>
            <person name="Daum C."/>
            <person name="Ng V."/>
            <person name="Clum A."/>
            <person name="Steindorff A."/>
            <person name="Ohm R.A."/>
            <person name="Martin F."/>
            <person name="Silar P."/>
            <person name="Natvig D.O."/>
            <person name="Lalanne C."/>
            <person name="Gautier V."/>
            <person name="Ament-Velasquez S.L."/>
            <person name="Kruys A."/>
            <person name="Hutchinson M.I."/>
            <person name="Powell A.J."/>
            <person name="Barry K."/>
            <person name="Miller A.N."/>
            <person name="Grigoriev I.V."/>
            <person name="Debuchy R."/>
            <person name="Gladieux P."/>
            <person name="Hiltunen Thoren M."/>
            <person name="Johannesson H."/>
        </authorList>
    </citation>
    <scope>NUCLEOTIDE SEQUENCE [LARGE SCALE GENOMIC DNA]</scope>
    <source>
        <strain evidence="1 2">FGSC 10403</strain>
    </source>
</reference>
<gene>
    <name evidence="1" type="ORF">B0T23DRAFT_440110</name>
</gene>
<sequence length="166" mass="17980">MAPVVRVLMLVRVPLVVKTVKVVEVLRVLVVLVPVSKVHLVVNTRVISNLAIRGNKALGPVALDQVVSALRGGYGIVFKVLEVLKASTMALSSRGNLATRMGPDQADLVDVAGFRAFRTLVPTVIMAKLLEEITVGLFYKICWFTAKVCCEGFTLNTHRSLLLLGS</sequence>
<evidence type="ECO:0000313" key="2">
    <source>
        <dbReference type="Proteomes" id="UP001285908"/>
    </source>
</evidence>
<evidence type="ECO:0000313" key="1">
    <source>
        <dbReference type="EMBL" id="KAK3494609.1"/>
    </source>
</evidence>
<protein>
    <submittedName>
        <fullName evidence="1">Uncharacterized protein</fullName>
    </submittedName>
</protein>
<comment type="caution">
    <text evidence="1">The sequence shown here is derived from an EMBL/GenBank/DDBJ whole genome shotgun (WGS) entry which is preliminary data.</text>
</comment>
<dbReference type="Proteomes" id="UP001285908">
    <property type="component" value="Unassembled WGS sequence"/>
</dbReference>
<organism evidence="1 2">
    <name type="scientific">Neurospora hispaniola</name>
    <dbReference type="NCBI Taxonomy" id="588809"/>
    <lineage>
        <taxon>Eukaryota</taxon>
        <taxon>Fungi</taxon>
        <taxon>Dikarya</taxon>
        <taxon>Ascomycota</taxon>
        <taxon>Pezizomycotina</taxon>
        <taxon>Sordariomycetes</taxon>
        <taxon>Sordariomycetidae</taxon>
        <taxon>Sordariales</taxon>
        <taxon>Sordariaceae</taxon>
        <taxon>Neurospora</taxon>
    </lineage>
</organism>
<dbReference type="EMBL" id="JAULSX010000003">
    <property type="protein sequence ID" value="KAK3494609.1"/>
    <property type="molecule type" value="Genomic_DNA"/>
</dbReference>
<dbReference type="GeneID" id="87878340"/>
<proteinExistence type="predicted"/>